<dbReference type="InterPro" id="IPR002110">
    <property type="entry name" value="Ankyrin_rpt"/>
</dbReference>
<dbReference type="SMART" id="SM00248">
    <property type="entry name" value="ANK"/>
    <property type="match status" value="8"/>
</dbReference>
<feature type="repeat" description="ANK" evidence="1">
    <location>
        <begin position="219"/>
        <end position="252"/>
    </location>
</feature>
<dbReference type="Pfam" id="PF12796">
    <property type="entry name" value="Ank_2"/>
    <property type="match status" value="1"/>
</dbReference>
<keyword evidence="2" id="KW-0863">Zinc-finger</keyword>
<dbReference type="OrthoDB" id="10251804at2759"/>
<keyword evidence="2" id="KW-0479">Metal-binding</keyword>
<dbReference type="STRING" id="461836.A0A0L0D5Y5"/>
<dbReference type="OMA" id="DHIRETS"/>
<keyword evidence="7" id="KW-1185">Reference proteome</keyword>
<evidence type="ECO:0000313" key="6">
    <source>
        <dbReference type="EMBL" id="KNC47797.1"/>
    </source>
</evidence>
<protein>
    <submittedName>
        <fullName evidence="6">Ankyrin-2 ankyrin</fullName>
    </submittedName>
</protein>
<feature type="region of interest" description="Disordered" evidence="4">
    <location>
        <begin position="142"/>
        <end position="168"/>
    </location>
</feature>
<evidence type="ECO:0000256" key="1">
    <source>
        <dbReference type="PROSITE-ProRule" id="PRU00023"/>
    </source>
</evidence>
<dbReference type="AlphaFoldDB" id="A0A0L0D5Y5"/>
<keyword evidence="2" id="KW-0862">Zinc</keyword>
<dbReference type="CDD" id="cd16515">
    <property type="entry name" value="RING-HC_LRSAM1"/>
    <property type="match status" value="1"/>
</dbReference>
<dbReference type="eggNOG" id="KOG4177">
    <property type="taxonomic scope" value="Eukaryota"/>
</dbReference>
<evidence type="ECO:0000256" key="3">
    <source>
        <dbReference type="SAM" id="Coils"/>
    </source>
</evidence>
<gene>
    <name evidence="6" type="ORF">AMSG_04025</name>
</gene>
<dbReference type="Pfam" id="PF13920">
    <property type="entry name" value="zf-C3HC4_3"/>
    <property type="match status" value="1"/>
</dbReference>
<dbReference type="GO" id="GO:0008270">
    <property type="term" value="F:zinc ion binding"/>
    <property type="evidence" value="ECO:0007669"/>
    <property type="project" value="UniProtKB-KW"/>
</dbReference>
<sequence>MGNSSSSTAEVFTSKASAKHIHTSPLGLFTTYKEKDGIFLAGKLFILWAADDRIVAPSLSPKDERPLFGMLILLEAAASPAMSLEAARRIVDVAGRSMPGPDVPLHILIEAELYDVLAAVMTHRHAPHMYWSDDAPEIVTVSDGMGASSSSQAKKRSKKELKGKKKQAKKGRVGYIDLKLDREDSRNMLPLQLAVMREAVPALDALLAGGANISAANSTGETALHMAASTRRVVSMVSLLLDRGASLESRNAVGNTPLMCALETGNASAGRLIFEAGGPALLASTNSIGLRPLHVAALSGSVDVLNMVLDAGCDPNAPATGECEGLTPLQVMVAPSMYMGGSSSFSLSVARQLLARGAEVAIVAGEASSKGIVPTVEGDTLAHLAVRVSNLPALRWLLVDYPGLFTMVNSLAQVPLHAAVEGGRTDAVWVLCAIPLDQDVGLHVVDANGNTPGAIALARDDMRMMYHIQTRHIALLDAQLSELRVTSLVSHTPVAPSVPAASSASASASPSAPSLSLVALHADRDHALVRVSALERELAAAQAELEALRSDAAAARGASSALALDAMSEEQARALTCCICLDDMVGMAFVPCGHVCCCIECAATVSDCPMCRTGISSRLQVYLN</sequence>
<dbReference type="PROSITE" id="PS50297">
    <property type="entry name" value="ANK_REP_REGION"/>
    <property type="match status" value="2"/>
</dbReference>
<evidence type="ECO:0000256" key="4">
    <source>
        <dbReference type="SAM" id="MobiDB-lite"/>
    </source>
</evidence>
<feature type="compositionally biased region" description="Basic residues" evidence="4">
    <location>
        <begin position="153"/>
        <end position="168"/>
    </location>
</feature>
<proteinExistence type="predicted"/>
<dbReference type="SUPFAM" id="SSF48403">
    <property type="entry name" value="Ankyrin repeat"/>
    <property type="match status" value="1"/>
</dbReference>
<dbReference type="PANTHER" id="PTHR24133:SF40">
    <property type="entry name" value="ANKYRIN REPEAT DOMAIN 44"/>
    <property type="match status" value="1"/>
</dbReference>
<evidence type="ECO:0000259" key="5">
    <source>
        <dbReference type="PROSITE" id="PS50089"/>
    </source>
</evidence>
<reference evidence="6 7" key="1">
    <citation type="submission" date="2010-05" db="EMBL/GenBank/DDBJ databases">
        <title>The Genome Sequence of Thecamonas trahens ATCC 50062.</title>
        <authorList>
            <consortium name="The Broad Institute Genome Sequencing Platform"/>
            <person name="Russ C."/>
            <person name="Cuomo C."/>
            <person name="Shea T."/>
            <person name="Young S.K."/>
            <person name="Zeng Q."/>
            <person name="Koehrsen M."/>
            <person name="Haas B."/>
            <person name="Borodovsky M."/>
            <person name="Guigo R."/>
            <person name="Alvarado L."/>
            <person name="Berlin A."/>
            <person name="Bochicchio J."/>
            <person name="Borenstein D."/>
            <person name="Chapman S."/>
            <person name="Chen Z."/>
            <person name="Freedman E."/>
            <person name="Gellesch M."/>
            <person name="Goldberg J."/>
            <person name="Griggs A."/>
            <person name="Gujja S."/>
            <person name="Heilman E."/>
            <person name="Heiman D."/>
            <person name="Hepburn T."/>
            <person name="Howarth C."/>
            <person name="Jen D."/>
            <person name="Larson L."/>
            <person name="Mehta T."/>
            <person name="Park D."/>
            <person name="Pearson M."/>
            <person name="Roberts A."/>
            <person name="Saif S."/>
            <person name="Shenoy N."/>
            <person name="Sisk P."/>
            <person name="Stolte C."/>
            <person name="Sykes S."/>
            <person name="Thomson T."/>
            <person name="Walk T."/>
            <person name="White J."/>
            <person name="Yandava C."/>
            <person name="Burger G."/>
            <person name="Gray M.W."/>
            <person name="Holland P.W.H."/>
            <person name="King N."/>
            <person name="Lang F.B.F."/>
            <person name="Roger A.J."/>
            <person name="Ruiz-Trillo I."/>
            <person name="Lander E."/>
            <person name="Nusbaum C."/>
        </authorList>
    </citation>
    <scope>NUCLEOTIDE SEQUENCE [LARGE SCALE GENOMIC DNA]</scope>
    <source>
        <strain evidence="6 7">ATCC 50062</strain>
    </source>
</reference>
<name>A0A0L0D5Y5_THETB</name>
<dbReference type="PANTHER" id="PTHR24133">
    <property type="entry name" value="ANKYRIN DOMAIN-CONTAINING"/>
    <property type="match status" value="1"/>
</dbReference>
<dbReference type="eggNOG" id="KOG1101">
    <property type="taxonomic scope" value="Eukaryota"/>
</dbReference>
<accession>A0A0L0D5Y5</accession>
<dbReference type="RefSeq" id="XP_013759275.1">
    <property type="nucleotide sequence ID" value="XM_013903821.1"/>
</dbReference>
<dbReference type="EMBL" id="GL349448">
    <property type="protein sequence ID" value="KNC47797.1"/>
    <property type="molecule type" value="Genomic_DNA"/>
</dbReference>
<feature type="repeat" description="ANK" evidence="1">
    <location>
        <begin position="288"/>
        <end position="320"/>
    </location>
</feature>
<dbReference type="InterPro" id="IPR001841">
    <property type="entry name" value="Znf_RING"/>
</dbReference>
<dbReference type="PROSITE" id="PS50089">
    <property type="entry name" value="ZF_RING_2"/>
    <property type="match status" value="1"/>
</dbReference>
<feature type="repeat" description="ANK" evidence="1">
    <location>
        <begin position="186"/>
        <end position="218"/>
    </location>
</feature>
<dbReference type="Gene3D" id="1.25.40.20">
    <property type="entry name" value="Ankyrin repeat-containing domain"/>
    <property type="match status" value="2"/>
</dbReference>
<dbReference type="SUPFAM" id="SSF57850">
    <property type="entry name" value="RING/U-box"/>
    <property type="match status" value="1"/>
</dbReference>
<feature type="coiled-coil region" evidence="3">
    <location>
        <begin position="524"/>
        <end position="558"/>
    </location>
</feature>
<keyword evidence="1" id="KW-0040">ANK repeat</keyword>
<evidence type="ECO:0000256" key="2">
    <source>
        <dbReference type="PROSITE-ProRule" id="PRU00175"/>
    </source>
</evidence>
<dbReference type="Proteomes" id="UP000054408">
    <property type="component" value="Unassembled WGS sequence"/>
</dbReference>
<evidence type="ECO:0000313" key="7">
    <source>
        <dbReference type="Proteomes" id="UP000054408"/>
    </source>
</evidence>
<keyword evidence="3" id="KW-0175">Coiled coil</keyword>
<dbReference type="InterPro" id="IPR013083">
    <property type="entry name" value="Znf_RING/FYVE/PHD"/>
</dbReference>
<feature type="domain" description="RING-type" evidence="5">
    <location>
        <begin position="577"/>
        <end position="612"/>
    </location>
</feature>
<dbReference type="PROSITE" id="PS50088">
    <property type="entry name" value="ANK_REPEAT"/>
    <property type="match status" value="3"/>
</dbReference>
<dbReference type="GeneID" id="25563590"/>
<dbReference type="Gene3D" id="3.30.40.10">
    <property type="entry name" value="Zinc/RING finger domain, C3HC4 (zinc finger)"/>
    <property type="match status" value="1"/>
</dbReference>
<organism evidence="6 7">
    <name type="scientific">Thecamonas trahens ATCC 50062</name>
    <dbReference type="NCBI Taxonomy" id="461836"/>
    <lineage>
        <taxon>Eukaryota</taxon>
        <taxon>Apusozoa</taxon>
        <taxon>Apusomonadida</taxon>
        <taxon>Apusomonadidae</taxon>
        <taxon>Thecamonas</taxon>
    </lineage>
</organism>
<dbReference type="InterPro" id="IPR036770">
    <property type="entry name" value="Ankyrin_rpt-contain_sf"/>
</dbReference>
<dbReference type="InterPro" id="IPR052391">
    <property type="entry name" value="E3_Ligase-Neurotoxin"/>
</dbReference>